<evidence type="ECO:0000256" key="2">
    <source>
        <dbReference type="ARBA" id="ARBA00022695"/>
    </source>
</evidence>
<evidence type="ECO:0000256" key="3">
    <source>
        <dbReference type="ARBA" id="ARBA00022722"/>
    </source>
</evidence>
<dbReference type="InterPro" id="IPR000477">
    <property type="entry name" value="RT_dom"/>
</dbReference>
<dbReference type="Gene3D" id="3.30.70.270">
    <property type="match status" value="2"/>
</dbReference>
<evidence type="ECO:0000256" key="5">
    <source>
        <dbReference type="ARBA" id="ARBA00022801"/>
    </source>
</evidence>
<evidence type="ECO:0008006" key="13">
    <source>
        <dbReference type="Google" id="ProtNLM"/>
    </source>
</evidence>
<dbReference type="Pfam" id="PF00665">
    <property type="entry name" value="rve"/>
    <property type="match status" value="1"/>
</dbReference>
<dbReference type="SUPFAM" id="SSF56672">
    <property type="entry name" value="DNA/RNA polymerases"/>
    <property type="match status" value="1"/>
</dbReference>
<dbReference type="Gene3D" id="3.10.10.10">
    <property type="entry name" value="HIV Type 1 Reverse Transcriptase, subunit A, domain 1"/>
    <property type="match status" value="1"/>
</dbReference>
<sequence>MGDHKGLHLRSGSTVARAPSAQLRLDPAATSEQEDAASGDAASTHSDRHSDRGSAFTETPQSAPSARPTAANAELSAMAALATNASAMMEEVRRLMANYNRMVEGAHTAPFETATAAREAPHAGRMTSQERYEAATARMHAGVTDRGLRAASETLSGVPDHGPHARATSGTPGSAAPEVPAWRPDAKESEIRISPPSWDGEKTDLEEFLDKCSMYFDMNPQRFRDHRLRVTWAMSCITGTLGARLRNIRNSEAHPSWLDDWPAFCDNLRRLHGDPDPKRTARIKLNRLYQKDSVAAYAAEFQALATQAGAHDDQQLLAAFEEGLKENIRLEMLHAATTGLTDFMDAAVRIENRLQDIKSRSARPPIPDNIRKYRMENRLCYTCGGRHLARDCPKAEEGRGIRANAAMLDEDGIFLLGPAEDTVEAWDAPRADKEGHDGDAEEVDPASMVFDDTSGNADVRIAKALVTEQQRFYVAPTGAFDFILGQDWMESARPLYKYDSRTLDVVTREGRERHRVSVQALDDADVIVATVQLLPDDYGELLFNRRIALEDPDNLTAPRGEGPTRSLPPEFAEFADVFDESRAEVLPPHRAHDHEINLEPGKEPPPGRLYSLSHKETAELHDYVDKMLRLGFIRPSKSPHAAPVLFVPKKDGRLRLCVDYRALNNITIKDRYPIPLISMHLDRLGEAVIFTKLDLKGAYNLLRIALGHEWKTAFRTSKGSFEYLVMPFGLCNAPSTFQRLMNEVFADILDLYVIVYLDDILIFSRDASEHTKHVAEVLRRLRANSLFCALDKCEFAVAECEFLGFKVTNRGVTMDTKKVEAILQWPEPESIHDIQSFLGFANFYRRFIRHYSRVVAPLTDALKGGAKGRVGLSHAQQDAFNGLKKAFTTAPILTHWSPDRFTVVETDASDWVCAAVLSQWVPKDAAAAAADKAGAAQPSSKTHTLHPVAFWSRKMTDTEHNYAIHDKELLAIVLACKEWRHYLHGLDRPFDVLTDHQGLTYFQTKRTLNRRQGGYAEVLSKFDFKIHYRPGTEGGKPDALTRRSDLHPNARKGLDQAKPDPANHKVLLSPELFAAAAQLAPPAPLRDKLQDAEPPDREAAKKLKRPDTRGSEGPSRLSKRNSGGPRGVQTSGTSRPWGSISMDYIEGLPPSKAPNGRTYDSILVTVDRLTKAAVFTATNATASAKELAYDLHRTVFAYYGLPDNIVSDRGRTFVSAFWTELLRLLDVKPSLSTAYHPQTDGQTERSNQTLEGFLRLYCNYQQDNWAKLLPTAMLALNSRPSATTKVPPNAALNGYLPKVHPALAPAQLSVARGASHAPLDAAQLHQVCRDNVEKAAVAMQTQYNKSRMDFSFEEGEAVYLRTKHLKTDRPSAKLDNPLMGPFTILEKVGKRAYRLDLPENFKVHPVFHISMLEPTPDGLRESQHAPQRQWAADNREEWELEEIRRR</sequence>
<evidence type="ECO:0000256" key="6">
    <source>
        <dbReference type="ARBA" id="ARBA00022884"/>
    </source>
</evidence>
<evidence type="ECO:0000259" key="10">
    <source>
        <dbReference type="PROSITE" id="PS50994"/>
    </source>
</evidence>
<dbReference type="Pfam" id="PF03732">
    <property type="entry name" value="Retrotrans_gag"/>
    <property type="match status" value="1"/>
</dbReference>
<keyword evidence="6" id="KW-0694">RNA-binding</keyword>
<proteinExistence type="predicted"/>
<evidence type="ECO:0000313" key="12">
    <source>
        <dbReference type="Proteomes" id="UP000323386"/>
    </source>
</evidence>
<dbReference type="PANTHER" id="PTHR37984">
    <property type="entry name" value="PROTEIN CBG26694"/>
    <property type="match status" value="1"/>
</dbReference>
<dbReference type="InterPro" id="IPR056924">
    <property type="entry name" value="SH3_Tf2-1"/>
</dbReference>
<evidence type="ECO:0000313" key="11">
    <source>
        <dbReference type="EMBL" id="SPO39140.1"/>
    </source>
</evidence>
<dbReference type="Pfam" id="PF00078">
    <property type="entry name" value="RVT_1"/>
    <property type="match status" value="1"/>
</dbReference>
<feature type="region of interest" description="Disordered" evidence="8">
    <location>
        <begin position="1083"/>
        <end position="1141"/>
    </location>
</feature>
<feature type="compositionally biased region" description="Basic and acidic residues" evidence="8">
    <location>
        <begin position="1085"/>
        <end position="1110"/>
    </location>
</feature>
<dbReference type="GO" id="GO:0004519">
    <property type="term" value="F:endonuclease activity"/>
    <property type="evidence" value="ECO:0007669"/>
    <property type="project" value="UniProtKB-KW"/>
</dbReference>
<dbReference type="InterPro" id="IPR036397">
    <property type="entry name" value="RNaseH_sf"/>
</dbReference>
<dbReference type="InterPro" id="IPR012337">
    <property type="entry name" value="RNaseH-like_sf"/>
</dbReference>
<feature type="region of interest" description="Disordered" evidence="8">
    <location>
        <begin position="1030"/>
        <end position="1062"/>
    </location>
</feature>
<dbReference type="PROSITE" id="PS50878">
    <property type="entry name" value="RT_POL"/>
    <property type="match status" value="1"/>
</dbReference>
<dbReference type="InterPro" id="IPR043128">
    <property type="entry name" value="Rev_trsase/Diguanyl_cyclase"/>
</dbReference>
<keyword evidence="4" id="KW-0255">Endonuclease</keyword>
<dbReference type="InterPro" id="IPR043502">
    <property type="entry name" value="DNA/RNA_pol_sf"/>
</dbReference>
<gene>
    <name evidence="11" type="ORF">PSFLO_04619</name>
</gene>
<dbReference type="InterPro" id="IPR041373">
    <property type="entry name" value="RT_RNaseH"/>
</dbReference>
<dbReference type="SUPFAM" id="SSF53098">
    <property type="entry name" value="Ribonuclease H-like"/>
    <property type="match status" value="1"/>
</dbReference>
<dbReference type="InterPro" id="IPR050951">
    <property type="entry name" value="Retrovirus_Pol_polyprotein"/>
</dbReference>
<evidence type="ECO:0000256" key="4">
    <source>
        <dbReference type="ARBA" id="ARBA00022759"/>
    </source>
</evidence>
<name>A0A5C3F4U9_9BASI</name>
<keyword evidence="1" id="KW-0808">Transferase</keyword>
<dbReference type="PROSITE" id="PS50994">
    <property type="entry name" value="INTEGRASE"/>
    <property type="match status" value="1"/>
</dbReference>
<dbReference type="OrthoDB" id="3341476at2759"/>
<dbReference type="FunFam" id="3.30.70.270:FF:000020">
    <property type="entry name" value="Transposon Tf2-6 polyprotein-like Protein"/>
    <property type="match status" value="1"/>
</dbReference>
<evidence type="ECO:0000256" key="8">
    <source>
        <dbReference type="SAM" id="MobiDB-lite"/>
    </source>
</evidence>
<protein>
    <recommendedName>
        <fullName evidence="13">Reverse transcriptase</fullName>
    </recommendedName>
</protein>
<keyword evidence="2" id="KW-0548">Nucleotidyltransferase</keyword>
<feature type="region of interest" description="Disordered" evidence="8">
    <location>
        <begin position="1"/>
        <end position="71"/>
    </location>
</feature>
<reference evidence="11 12" key="1">
    <citation type="submission" date="2018-03" db="EMBL/GenBank/DDBJ databases">
        <authorList>
            <person name="Guldener U."/>
        </authorList>
    </citation>
    <scope>NUCLEOTIDE SEQUENCE [LARGE SCALE GENOMIC DNA]</scope>
    <source>
        <strain evidence="11 12">DAOM196992</strain>
    </source>
</reference>
<accession>A0A5C3F4U9</accession>
<dbReference type="Gene3D" id="3.30.420.10">
    <property type="entry name" value="Ribonuclease H-like superfamily/Ribonuclease H"/>
    <property type="match status" value="1"/>
</dbReference>
<dbReference type="Pfam" id="PF24626">
    <property type="entry name" value="SH3_Tf2-1"/>
    <property type="match status" value="1"/>
</dbReference>
<evidence type="ECO:0000256" key="7">
    <source>
        <dbReference type="ARBA" id="ARBA00022918"/>
    </source>
</evidence>
<feature type="region of interest" description="Disordered" evidence="8">
    <location>
        <begin position="153"/>
        <end position="199"/>
    </location>
</feature>
<keyword evidence="12" id="KW-1185">Reference proteome</keyword>
<dbReference type="GO" id="GO:0016787">
    <property type="term" value="F:hydrolase activity"/>
    <property type="evidence" value="ECO:0007669"/>
    <property type="project" value="UniProtKB-KW"/>
</dbReference>
<keyword evidence="3" id="KW-0540">Nuclease</keyword>
<dbReference type="PANTHER" id="PTHR37984:SF5">
    <property type="entry name" value="PROTEIN NYNRIN-LIKE"/>
    <property type="match status" value="1"/>
</dbReference>
<dbReference type="Proteomes" id="UP000323386">
    <property type="component" value="Unassembled WGS sequence"/>
</dbReference>
<dbReference type="GO" id="GO:0015074">
    <property type="term" value="P:DNA integration"/>
    <property type="evidence" value="ECO:0007669"/>
    <property type="project" value="InterPro"/>
</dbReference>
<dbReference type="InterPro" id="IPR001584">
    <property type="entry name" value="Integrase_cat-core"/>
</dbReference>
<dbReference type="GO" id="GO:0003723">
    <property type="term" value="F:RNA binding"/>
    <property type="evidence" value="ECO:0007669"/>
    <property type="project" value="UniProtKB-KW"/>
</dbReference>
<dbReference type="GO" id="GO:0003964">
    <property type="term" value="F:RNA-directed DNA polymerase activity"/>
    <property type="evidence" value="ECO:0007669"/>
    <property type="project" value="UniProtKB-KW"/>
</dbReference>
<keyword evidence="5" id="KW-0378">Hydrolase</keyword>
<dbReference type="EMBL" id="OOIP01000013">
    <property type="protein sequence ID" value="SPO39140.1"/>
    <property type="molecule type" value="Genomic_DNA"/>
</dbReference>
<feature type="compositionally biased region" description="Basic and acidic residues" evidence="8">
    <location>
        <begin position="1035"/>
        <end position="1062"/>
    </location>
</feature>
<feature type="domain" description="Reverse transcriptase" evidence="9">
    <location>
        <begin position="628"/>
        <end position="807"/>
    </location>
</feature>
<dbReference type="InterPro" id="IPR005162">
    <property type="entry name" value="Retrotrans_gag_dom"/>
</dbReference>
<organism evidence="11 12">
    <name type="scientific">Pseudozyma flocculosa</name>
    <dbReference type="NCBI Taxonomy" id="84751"/>
    <lineage>
        <taxon>Eukaryota</taxon>
        <taxon>Fungi</taxon>
        <taxon>Dikarya</taxon>
        <taxon>Basidiomycota</taxon>
        <taxon>Ustilaginomycotina</taxon>
        <taxon>Ustilaginomycetes</taxon>
        <taxon>Ustilaginales</taxon>
        <taxon>Ustilaginaceae</taxon>
        <taxon>Pseudozyma</taxon>
    </lineage>
</organism>
<evidence type="ECO:0000256" key="1">
    <source>
        <dbReference type="ARBA" id="ARBA00022679"/>
    </source>
</evidence>
<dbReference type="CDD" id="cd09274">
    <property type="entry name" value="RNase_HI_RT_Ty3"/>
    <property type="match status" value="1"/>
</dbReference>
<dbReference type="CDD" id="cd01647">
    <property type="entry name" value="RT_LTR"/>
    <property type="match status" value="1"/>
</dbReference>
<keyword evidence="7" id="KW-0695">RNA-directed DNA polymerase</keyword>
<dbReference type="Pfam" id="PF17917">
    <property type="entry name" value="RT_RNaseH"/>
    <property type="match status" value="1"/>
</dbReference>
<feature type="domain" description="Integrase catalytic" evidence="10">
    <location>
        <begin position="1132"/>
        <end position="1296"/>
    </location>
</feature>
<dbReference type="GO" id="GO:0005634">
    <property type="term" value="C:nucleus"/>
    <property type="evidence" value="ECO:0007669"/>
    <property type="project" value="UniProtKB-ARBA"/>
</dbReference>
<evidence type="ECO:0000259" key="9">
    <source>
        <dbReference type="PROSITE" id="PS50878"/>
    </source>
</evidence>